<protein>
    <submittedName>
        <fullName evidence="2">NAD-dependent epimerase/dehydratase family protein</fullName>
    </submittedName>
</protein>
<keyword evidence="3" id="KW-1185">Reference proteome</keyword>
<dbReference type="Proteomes" id="UP001596084">
    <property type="component" value="Unassembled WGS sequence"/>
</dbReference>
<dbReference type="InterPro" id="IPR050177">
    <property type="entry name" value="Lipid_A_modif_metabolic_enz"/>
</dbReference>
<feature type="domain" description="NAD-dependent epimerase/dehydratase" evidence="1">
    <location>
        <begin position="4"/>
        <end position="225"/>
    </location>
</feature>
<evidence type="ECO:0000313" key="2">
    <source>
        <dbReference type="EMBL" id="MFC5520585.1"/>
    </source>
</evidence>
<dbReference type="PANTHER" id="PTHR43245">
    <property type="entry name" value="BIFUNCTIONAL POLYMYXIN RESISTANCE PROTEIN ARNA"/>
    <property type="match status" value="1"/>
</dbReference>
<dbReference type="Gene3D" id="3.40.50.720">
    <property type="entry name" value="NAD(P)-binding Rossmann-like Domain"/>
    <property type="match status" value="1"/>
</dbReference>
<dbReference type="SUPFAM" id="SSF51735">
    <property type="entry name" value="NAD(P)-binding Rossmann-fold domains"/>
    <property type="match status" value="1"/>
</dbReference>
<evidence type="ECO:0000313" key="3">
    <source>
        <dbReference type="Proteomes" id="UP001596084"/>
    </source>
</evidence>
<dbReference type="InterPro" id="IPR001509">
    <property type="entry name" value="Epimerase_deHydtase"/>
</dbReference>
<dbReference type="RefSeq" id="WP_068831294.1">
    <property type="nucleotide sequence ID" value="NZ_JBHSMX010000011.1"/>
</dbReference>
<name>A0ABW0Q7S3_9BURK</name>
<proteinExistence type="predicted"/>
<sequence length="323" mass="36032">MNKIAIIGASGYIGRHLVAELVRVGGSRVRVLTRQKAAGSTGFEWPSDVEVINGDMHDEASLLRFLEPNCTLINLAYLWNGGELANLTVIRNLLEACKVMRVKRLIHCSTAAVVGRVSGGHITENVECRPITEYGVTKLKIEQAIIHASEGVFDAAILRPTGVFGPGGEPLKKLSNDLVNGDRLKNYLKSCLFGTRRMNLVHVANVVAAILFLIRRSERIGGEIFIVSDDEKSNNNFLYIEQFLMRSLNCTNYPFPQILLPLDVLSLLLRLLRRNNINPRCNYSQEKLESIGFRSPVDFDDGLSEYAKWYRATYFAASGEMAK</sequence>
<dbReference type="Pfam" id="PF01370">
    <property type="entry name" value="Epimerase"/>
    <property type="match status" value="1"/>
</dbReference>
<accession>A0ABW0Q7S3</accession>
<reference evidence="3" key="1">
    <citation type="journal article" date="2019" name="Int. J. Syst. Evol. Microbiol.">
        <title>The Global Catalogue of Microorganisms (GCM) 10K type strain sequencing project: providing services to taxonomists for standard genome sequencing and annotation.</title>
        <authorList>
            <consortium name="The Broad Institute Genomics Platform"/>
            <consortium name="The Broad Institute Genome Sequencing Center for Infectious Disease"/>
            <person name="Wu L."/>
            <person name="Ma J."/>
        </authorList>
    </citation>
    <scope>NUCLEOTIDE SEQUENCE [LARGE SCALE GENOMIC DNA]</scope>
    <source>
        <strain evidence="3">CGMCC 4.7277</strain>
    </source>
</reference>
<organism evidence="2 3">
    <name type="scientific">Polaromonas jejuensis</name>
    <dbReference type="NCBI Taxonomy" id="457502"/>
    <lineage>
        <taxon>Bacteria</taxon>
        <taxon>Pseudomonadati</taxon>
        <taxon>Pseudomonadota</taxon>
        <taxon>Betaproteobacteria</taxon>
        <taxon>Burkholderiales</taxon>
        <taxon>Comamonadaceae</taxon>
        <taxon>Polaromonas</taxon>
    </lineage>
</organism>
<gene>
    <name evidence="2" type="ORF">ACFPP7_06605</name>
</gene>
<evidence type="ECO:0000259" key="1">
    <source>
        <dbReference type="Pfam" id="PF01370"/>
    </source>
</evidence>
<dbReference type="InterPro" id="IPR036291">
    <property type="entry name" value="NAD(P)-bd_dom_sf"/>
</dbReference>
<comment type="caution">
    <text evidence="2">The sequence shown here is derived from an EMBL/GenBank/DDBJ whole genome shotgun (WGS) entry which is preliminary data.</text>
</comment>
<dbReference type="EMBL" id="JBHSMX010000011">
    <property type="protein sequence ID" value="MFC5520585.1"/>
    <property type="molecule type" value="Genomic_DNA"/>
</dbReference>